<name>A0ACB8WHL6_9TELE</name>
<evidence type="ECO:0000313" key="1">
    <source>
        <dbReference type="EMBL" id="KAI3367437.1"/>
    </source>
</evidence>
<comment type="caution">
    <text evidence="1">The sequence shown here is derived from an EMBL/GenBank/DDBJ whole genome shotgun (WGS) entry which is preliminary data.</text>
</comment>
<protein>
    <submittedName>
        <fullName evidence="1">Uncharacterized protein</fullName>
    </submittedName>
</protein>
<organism evidence="1 2">
    <name type="scientific">Scortum barcoo</name>
    <name type="common">barcoo grunter</name>
    <dbReference type="NCBI Taxonomy" id="214431"/>
    <lineage>
        <taxon>Eukaryota</taxon>
        <taxon>Metazoa</taxon>
        <taxon>Chordata</taxon>
        <taxon>Craniata</taxon>
        <taxon>Vertebrata</taxon>
        <taxon>Euteleostomi</taxon>
        <taxon>Actinopterygii</taxon>
        <taxon>Neopterygii</taxon>
        <taxon>Teleostei</taxon>
        <taxon>Neoteleostei</taxon>
        <taxon>Acanthomorphata</taxon>
        <taxon>Eupercaria</taxon>
        <taxon>Centrarchiformes</taxon>
        <taxon>Terapontoidei</taxon>
        <taxon>Terapontidae</taxon>
        <taxon>Scortum</taxon>
    </lineage>
</organism>
<gene>
    <name evidence="1" type="ORF">L3Q82_026299</name>
</gene>
<feature type="non-terminal residue" evidence="1">
    <location>
        <position position="1"/>
    </location>
</feature>
<reference evidence="1" key="1">
    <citation type="submission" date="2022-04" db="EMBL/GenBank/DDBJ databases">
        <title>Jade perch genome.</title>
        <authorList>
            <person name="Chao B."/>
        </authorList>
    </citation>
    <scope>NUCLEOTIDE SEQUENCE</scope>
    <source>
        <strain evidence="1">CB-2022</strain>
    </source>
</reference>
<accession>A0ACB8WHL6</accession>
<dbReference type="Proteomes" id="UP000831701">
    <property type="component" value="Chromosome 9"/>
</dbReference>
<dbReference type="EMBL" id="CM041539">
    <property type="protein sequence ID" value="KAI3367437.1"/>
    <property type="molecule type" value="Genomic_DNA"/>
</dbReference>
<keyword evidence="2" id="KW-1185">Reference proteome</keyword>
<proteinExistence type="predicted"/>
<evidence type="ECO:0000313" key="2">
    <source>
        <dbReference type="Proteomes" id="UP000831701"/>
    </source>
</evidence>
<sequence>SKGDTNSVLQTPPFIIKRTGESVTREINFSHKTTSFQRIYWYKQDEHKALKLLGYLNVDTPYPENDVKEKISFDGDGRKASNLTVSNLSLNDSCVYFCAASQHSAADSPQVNTKTLLHLSADGRLVKALQHLQPPYKPALKILSTFVDTTRIKRKYKEIDDKSSFAIYTGLIDGSDVIQTDILWTNQGENATMNCNHTKGFQYRQMYWYRQLPEKAMEQIVFTTLGINDHDFGSFGKEKYSATKPNVESGTFTVKNLQPGDKGLYFCAVSKHSDSDM</sequence>